<evidence type="ECO:0000259" key="2">
    <source>
        <dbReference type="Pfam" id="PF13460"/>
    </source>
</evidence>
<accession>A0A1L9PGZ1</accession>
<dbReference type="InterPro" id="IPR051606">
    <property type="entry name" value="Polyketide_Oxido-like"/>
</dbReference>
<name>A0A1L9PGZ1_ASPVE</name>
<dbReference type="PANTHER" id="PTHR43355">
    <property type="entry name" value="FLAVIN REDUCTASE (NADPH)"/>
    <property type="match status" value="1"/>
</dbReference>
<dbReference type="Gene3D" id="3.40.50.720">
    <property type="entry name" value="NAD(P)-binding Rossmann-like Domain"/>
    <property type="match status" value="1"/>
</dbReference>
<dbReference type="OrthoDB" id="419598at2759"/>
<dbReference type="STRING" id="1036611.A0A1L9PGZ1"/>
<comment type="similarity">
    <text evidence="1">Belongs to the avfA family.</text>
</comment>
<protein>
    <recommendedName>
        <fullName evidence="2">NAD(P)-binding domain-containing protein</fullName>
    </recommendedName>
</protein>
<dbReference type="GeneID" id="63732700"/>
<evidence type="ECO:0000313" key="3">
    <source>
        <dbReference type="EMBL" id="OJJ00790.1"/>
    </source>
</evidence>
<reference evidence="4" key="1">
    <citation type="journal article" date="2017" name="Genome Biol.">
        <title>Comparative genomics reveals high biological diversity and specific adaptations in the industrially and medically important fungal genus Aspergillus.</title>
        <authorList>
            <person name="de Vries R.P."/>
            <person name="Riley R."/>
            <person name="Wiebenga A."/>
            <person name="Aguilar-Osorio G."/>
            <person name="Amillis S."/>
            <person name="Uchima C.A."/>
            <person name="Anderluh G."/>
            <person name="Asadollahi M."/>
            <person name="Askin M."/>
            <person name="Barry K."/>
            <person name="Battaglia E."/>
            <person name="Bayram O."/>
            <person name="Benocci T."/>
            <person name="Braus-Stromeyer S.A."/>
            <person name="Caldana C."/>
            <person name="Canovas D."/>
            <person name="Cerqueira G.C."/>
            <person name="Chen F."/>
            <person name="Chen W."/>
            <person name="Choi C."/>
            <person name="Clum A."/>
            <person name="Dos Santos R.A."/>
            <person name="Damasio A.R."/>
            <person name="Diallinas G."/>
            <person name="Emri T."/>
            <person name="Fekete E."/>
            <person name="Flipphi M."/>
            <person name="Freyberg S."/>
            <person name="Gallo A."/>
            <person name="Gournas C."/>
            <person name="Habgood R."/>
            <person name="Hainaut M."/>
            <person name="Harispe M.L."/>
            <person name="Henrissat B."/>
            <person name="Hilden K.S."/>
            <person name="Hope R."/>
            <person name="Hossain A."/>
            <person name="Karabika E."/>
            <person name="Karaffa L."/>
            <person name="Karanyi Z."/>
            <person name="Krasevec N."/>
            <person name="Kuo A."/>
            <person name="Kusch H."/>
            <person name="LaButti K."/>
            <person name="Lagendijk E.L."/>
            <person name="Lapidus A."/>
            <person name="Levasseur A."/>
            <person name="Lindquist E."/>
            <person name="Lipzen A."/>
            <person name="Logrieco A.F."/>
            <person name="MacCabe A."/>
            <person name="Maekelae M.R."/>
            <person name="Malavazi I."/>
            <person name="Melin P."/>
            <person name="Meyer V."/>
            <person name="Mielnichuk N."/>
            <person name="Miskei M."/>
            <person name="Molnar A.P."/>
            <person name="Mule G."/>
            <person name="Ngan C.Y."/>
            <person name="Orejas M."/>
            <person name="Orosz E."/>
            <person name="Ouedraogo J.P."/>
            <person name="Overkamp K.M."/>
            <person name="Park H.-S."/>
            <person name="Perrone G."/>
            <person name="Piumi F."/>
            <person name="Punt P.J."/>
            <person name="Ram A.F."/>
            <person name="Ramon A."/>
            <person name="Rauscher S."/>
            <person name="Record E."/>
            <person name="Riano-Pachon D.M."/>
            <person name="Robert V."/>
            <person name="Roehrig J."/>
            <person name="Ruller R."/>
            <person name="Salamov A."/>
            <person name="Salih N.S."/>
            <person name="Samson R.A."/>
            <person name="Sandor E."/>
            <person name="Sanguinetti M."/>
            <person name="Schuetze T."/>
            <person name="Sepcic K."/>
            <person name="Shelest E."/>
            <person name="Sherlock G."/>
            <person name="Sophianopoulou V."/>
            <person name="Squina F.M."/>
            <person name="Sun H."/>
            <person name="Susca A."/>
            <person name="Todd R.B."/>
            <person name="Tsang A."/>
            <person name="Unkles S.E."/>
            <person name="van de Wiele N."/>
            <person name="van Rossen-Uffink D."/>
            <person name="Oliveira J.V."/>
            <person name="Vesth T.C."/>
            <person name="Visser J."/>
            <person name="Yu J.-H."/>
            <person name="Zhou M."/>
            <person name="Andersen M.R."/>
            <person name="Archer D.B."/>
            <person name="Baker S.E."/>
            <person name="Benoit I."/>
            <person name="Brakhage A.A."/>
            <person name="Braus G.H."/>
            <person name="Fischer R."/>
            <person name="Frisvad J.C."/>
            <person name="Goldman G.H."/>
            <person name="Houbraken J."/>
            <person name="Oakley B."/>
            <person name="Pocsi I."/>
            <person name="Scazzocchio C."/>
            <person name="Seiboth B."/>
            <person name="vanKuyk P.A."/>
            <person name="Wortman J."/>
            <person name="Dyer P.S."/>
            <person name="Grigoriev I.V."/>
        </authorList>
    </citation>
    <scope>NUCLEOTIDE SEQUENCE [LARGE SCALE GENOMIC DNA]</scope>
    <source>
        <strain evidence="4">CBS 583.65</strain>
    </source>
</reference>
<gene>
    <name evidence="3" type="ORF">ASPVEDRAFT_82346</name>
</gene>
<dbReference type="Pfam" id="PF13460">
    <property type="entry name" value="NAD_binding_10"/>
    <property type="match status" value="1"/>
</dbReference>
<dbReference type="InterPro" id="IPR036291">
    <property type="entry name" value="NAD(P)-bd_dom_sf"/>
</dbReference>
<organism evidence="3 4">
    <name type="scientific">Aspergillus versicolor CBS 583.65</name>
    <dbReference type="NCBI Taxonomy" id="1036611"/>
    <lineage>
        <taxon>Eukaryota</taxon>
        <taxon>Fungi</taxon>
        <taxon>Dikarya</taxon>
        <taxon>Ascomycota</taxon>
        <taxon>Pezizomycotina</taxon>
        <taxon>Eurotiomycetes</taxon>
        <taxon>Eurotiomycetidae</taxon>
        <taxon>Eurotiales</taxon>
        <taxon>Aspergillaceae</taxon>
        <taxon>Aspergillus</taxon>
        <taxon>Aspergillus subgen. Nidulantes</taxon>
    </lineage>
</organism>
<dbReference type="InterPro" id="IPR016040">
    <property type="entry name" value="NAD(P)-bd_dom"/>
</dbReference>
<dbReference type="SUPFAM" id="SSF51735">
    <property type="entry name" value="NAD(P)-binding Rossmann-fold domains"/>
    <property type="match status" value="1"/>
</dbReference>
<dbReference type="GO" id="GO:0042602">
    <property type="term" value="F:riboflavin reductase (NADPH) activity"/>
    <property type="evidence" value="ECO:0007669"/>
    <property type="project" value="TreeGrafter"/>
</dbReference>
<feature type="domain" description="NAD(P)-binding" evidence="2">
    <location>
        <begin position="7"/>
        <end position="208"/>
    </location>
</feature>
<keyword evidence="4" id="KW-1185">Reference proteome</keyword>
<proteinExistence type="inferred from homology"/>
<dbReference type="GO" id="GO:0004074">
    <property type="term" value="F:biliverdin reductase [NAD(P)H] activity"/>
    <property type="evidence" value="ECO:0007669"/>
    <property type="project" value="TreeGrafter"/>
</dbReference>
<sequence>MRVLVIGGTGRCGKIAIDELLNKGHQVVALARNPSALGEARPGLTVLKGTPTELSDVRAAFQPMPPDAVIVTLSAPRASDSPFAAPISPPRLLTDCNTNVITAMKEYGVRKIVILQAFGVGESWDNMSCVLQLLMGKTNMSYQYDDHNATAKVVRESGLDYVFVWPSRLVETTEKDVKVWPKNGKGVPLMATTSRIGVAQFLVQAVESDMWDRSAAVITTSH</sequence>
<dbReference type="RefSeq" id="XP_040666552.1">
    <property type="nucleotide sequence ID" value="XM_040817189.1"/>
</dbReference>
<dbReference type="PANTHER" id="PTHR43355:SF2">
    <property type="entry name" value="FLAVIN REDUCTASE (NADPH)"/>
    <property type="match status" value="1"/>
</dbReference>
<dbReference type="Proteomes" id="UP000184073">
    <property type="component" value="Unassembled WGS sequence"/>
</dbReference>
<evidence type="ECO:0000313" key="4">
    <source>
        <dbReference type="Proteomes" id="UP000184073"/>
    </source>
</evidence>
<evidence type="ECO:0000256" key="1">
    <source>
        <dbReference type="ARBA" id="ARBA00038376"/>
    </source>
</evidence>
<dbReference type="VEuPathDB" id="FungiDB:ASPVEDRAFT_82346"/>
<dbReference type="AlphaFoldDB" id="A0A1L9PGZ1"/>
<dbReference type="EMBL" id="KV878127">
    <property type="protein sequence ID" value="OJJ00790.1"/>
    <property type="molecule type" value="Genomic_DNA"/>
</dbReference>